<proteinExistence type="predicted"/>
<dbReference type="AlphaFoldDB" id="A0A4P7N5S0"/>
<dbReference type="Proteomes" id="UP000294847">
    <property type="component" value="Chromosome 2"/>
</dbReference>
<reference evidence="1 2" key="1">
    <citation type="journal article" date="2019" name="Mol. Biol. Evol.">
        <title>Blast fungal genomes show frequent chromosomal changes, gene gains and losses, and effector gene turnover.</title>
        <authorList>
            <person name="Gomez Luciano L.B."/>
            <person name="Jason Tsai I."/>
            <person name="Chuma I."/>
            <person name="Tosa Y."/>
            <person name="Chen Y.H."/>
            <person name="Li J.Y."/>
            <person name="Li M.Y."/>
            <person name="Jade Lu M.Y."/>
            <person name="Nakayashiki H."/>
            <person name="Li W.H."/>
        </authorList>
    </citation>
    <scope>NUCLEOTIDE SEQUENCE [LARGE SCALE GENOMIC DNA]</scope>
    <source>
        <strain evidence="1">MZ5-1-6</strain>
    </source>
</reference>
<protein>
    <submittedName>
        <fullName evidence="1">Uncharacterized protein</fullName>
    </submittedName>
</protein>
<evidence type="ECO:0000313" key="1">
    <source>
        <dbReference type="EMBL" id="QBZ57693.1"/>
    </source>
</evidence>
<sequence>MPWCSNTARGRRSRQLLVTKAVCFGTATARCGAERIHGDCFSRLVTCVAQCLFLCKWPKRKHFHGSLRASIARVEQVPLPEVPRATRAISSASQQVE</sequence>
<gene>
    <name evidence="1" type="ORF">PoMZ_02628</name>
</gene>
<dbReference type="EMBL" id="CP034205">
    <property type="protein sequence ID" value="QBZ57693.1"/>
    <property type="molecule type" value="Genomic_DNA"/>
</dbReference>
<organism evidence="1 2">
    <name type="scientific">Pyricularia oryzae</name>
    <name type="common">Rice blast fungus</name>
    <name type="synonym">Magnaporthe oryzae</name>
    <dbReference type="NCBI Taxonomy" id="318829"/>
    <lineage>
        <taxon>Eukaryota</taxon>
        <taxon>Fungi</taxon>
        <taxon>Dikarya</taxon>
        <taxon>Ascomycota</taxon>
        <taxon>Pezizomycotina</taxon>
        <taxon>Sordariomycetes</taxon>
        <taxon>Sordariomycetidae</taxon>
        <taxon>Magnaporthales</taxon>
        <taxon>Pyriculariaceae</taxon>
        <taxon>Pyricularia</taxon>
    </lineage>
</organism>
<evidence type="ECO:0000313" key="2">
    <source>
        <dbReference type="Proteomes" id="UP000294847"/>
    </source>
</evidence>
<accession>A0A4P7N5S0</accession>
<name>A0A4P7N5S0_PYROR</name>